<dbReference type="GO" id="GO:0035861">
    <property type="term" value="C:site of double-strand break"/>
    <property type="evidence" value="ECO:0007669"/>
    <property type="project" value="TreeGrafter"/>
</dbReference>
<dbReference type="GO" id="GO:0006302">
    <property type="term" value="P:double-strand break repair"/>
    <property type="evidence" value="ECO:0007669"/>
    <property type="project" value="TreeGrafter"/>
</dbReference>
<gene>
    <name evidence="2" type="ORF">CR201_G0000491</name>
</gene>
<dbReference type="STRING" id="9601.ENSPPYP00000014691"/>
<dbReference type="PANTHER" id="PTHR28535">
    <property type="entry name" value="ZINC FINGER GRF-TYPE CONTAINING 1"/>
    <property type="match status" value="1"/>
</dbReference>
<sequence>MESQEFIVLYTHQKMKKSKVWQDGILRITHLGNKTESCSVAQAGVQWHSLGSLQPLHPRFK</sequence>
<dbReference type="GO" id="GO:0005634">
    <property type="term" value="C:nucleus"/>
    <property type="evidence" value="ECO:0007669"/>
    <property type="project" value="TreeGrafter"/>
</dbReference>
<dbReference type="EMBL" id="NDHI03003363">
    <property type="protein sequence ID" value="PNJ84139.1"/>
    <property type="molecule type" value="Genomic_DNA"/>
</dbReference>
<dbReference type="PANTHER" id="PTHR28535:SF1">
    <property type="entry name" value="PROTEIN ZGRF1"/>
    <property type="match status" value="1"/>
</dbReference>
<accession>A0A2J8XQ42</accession>
<dbReference type="Pfam" id="PF10382">
    <property type="entry name" value="ZGRF1-like_N"/>
    <property type="match status" value="1"/>
</dbReference>
<protein>
    <submittedName>
        <fullName evidence="2">ZGRF1 isoform 7</fullName>
    </submittedName>
</protein>
<dbReference type="InterPro" id="IPR018838">
    <property type="entry name" value="ZGRF1-like_N"/>
</dbReference>
<evidence type="ECO:0000313" key="2">
    <source>
        <dbReference type="EMBL" id="PNJ84139.1"/>
    </source>
</evidence>
<evidence type="ECO:0000259" key="1">
    <source>
        <dbReference type="Pfam" id="PF10382"/>
    </source>
</evidence>
<comment type="caution">
    <text evidence="2">The sequence shown here is derived from an EMBL/GenBank/DDBJ whole genome shotgun (WGS) entry which is preliminary data.</text>
</comment>
<dbReference type="AlphaFoldDB" id="A0A2J8XQ42"/>
<feature type="domain" description="5'-3' DNA helicase ZGRF1-like N-terminal" evidence="1">
    <location>
        <begin position="4"/>
        <end position="36"/>
    </location>
</feature>
<proteinExistence type="predicted"/>
<reference evidence="2" key="1">
    <citation type="submission" date="2017-12" db="EMBL/GenBank/DDBJ databases">
        <title>High-resolution comparative analysis of great ape genomes.</title>
        <authorList>
            <person name="Pollen A."/>
            <person name="Hastie A."/>
            <person name="Hormozdiari F."/>
            <person name="Dougherty M."/>
            <person name="Liu R."/>
            <person name="Chaisson M."/>
            <person name="Hoppe E."/>
            <person name="Hill C."/>
            <person name="Pang A."/>
            <person name="Hillier L."/>
            <person name="Baker C."/>
            <person name="Armstrong J."/>
            <person name="Shendure J."/>
            <person name="Paten B."/>
            <person name="Wilson R."/>
            <person name="Chao H."/>
            <person name="Schneider V."/>
            <person name="Ventura M."/>
            <person name="Kronenberg Z."/>
            <person name="Murali S."/>
            <person name="Gordon D."/>
            <person name="Cantsilieris S."/>
            <person name="Munson K."/>
            <person name="Nelson B."/>
            <person name="Raja A."/>
            <person name="Underwood J."/>
            <person name="Diekhans M."/>
            <person name="Fiddes I."/>
            <person name="Haussler D."/>
            <person name="Eichler E."/>
        </authorList>
    </citation>
    <scope>NUCLEOTIDE SEQUENCE [LARGE SCALE GENOMIC DNA]</scope>
    <source>
        <strain evidence="2">Susie</strain>
    </source>
</reference>
<organism evidence="2">
    <name type="scientific">Pongo abelii</name>
    <name type="common">Sumatran orangutan</name>
    <name type="synonym">Pongo pygmaeus abelii</name>
    <dbReference type="NCBI Taxonomy" id="9601"/>
    <lineage>
        <taxon>Eukaryota</taxon>
        <taxon>Metazoa</taxon>
        <taxon>Chordata</taxon>
        <taxon>Craniata</taxon>
        <taxon>Vertebrata</taxon>
        <taxon>Euteleostomi</taxon>
        <taxon>Mammalia</taxon>
        <taxon>Eutheria</taxon>
        <taxon>Euarchontoglires</taxon>
        <taxon>Primates</taxon>
        <taxon>Haplorrhini</taxon>
        <taxon>Catarrhini</taxon>
        <taxon>Hominidae</taxon>
        <taxon>Pongo</taxon>
    </lineage>
</organism>
<name>A0A2J8XQ42_PONAB</name>
<dbReference type="InterPro" id="IPR052800">
    <property type="entry name" value="DNA_Repair_Helicase_ZGRF1"/>
</dbReference>